<dbReference type="GO" id="GO:0016787">
    <property type="term" value="F:hydrolase activity"/>
    <property type="evidence" value="ECO:0007669"/>
    <property type="project" value="UniProtKB-KW"/>
</dbReference>
<gene>
    <name evidence="1" type="ORF">ACFOSV_14865</name>
</gene>
<comment type="caution">
    <text evidence="1">The sequence shown here is derived from an EMBL/GenBank/DDBJ whole genome shotgun (WGS) entry which is preliminary data.</text>
</comment>
<dbReference type="SUPFAM" id="SSF102588">
    <property type="entry name" value="LmbE-like"/>
    <property type="match status" value="1"/>
</dbReference>
<sequence length="820" mass="91472">MTFPIFKVGASFVLVFSLVLSSFAQSLPSSELYHQLLRVKETTRVLYVAAHPDDENTRLIAYLSNELNQEVAYLSLTRGDGGQNLIGKQLGIGLGQIRTQELLKARETDGGRQFFTRATDFGYSKNPDETLTNWSKEEILGDVVWVIRNFQPDIIITRFNTIPGVTHGHHTTSAILAGEAFDLAGDMTAYPEQLEYVQPWQPKRIFWNSYNFGGRFDPDPNEQYDVFPVGNFNPLLGETYSQIAADSRTMHKSQGFGDTPNIGLAEDHIQFLKGESFKNSAFENVPNRWETISGGKAIEALIEKSLASFDFKEPSKNVSGLLEIKAALAGIESDEAWLQEKRHLVDKLIVQLLGIEMELNARTELVSRGDELAFELILNNPNASKVEQVNLELLEKSFSPSNNISSENLPVRQSFTIEIPQDYAYSQPYWLVNSPDGAMYDVRDLSLIGKPFNAPNLSGKVTFEFVGQTFQFDIPVMYKYNDRVKGEVQQPLTVIPEINLRLSNENVFLLSGKEPEITVTVNFQNQMTDGSLSFEGMDAQDFKILNVTDITDQKQRVFKVAFISDRLNSRKITAQYVTSDGSVFDLTTERIIYDHIPNLTYFQGANLNLIKADWELSGAKVGYIPGAGDDVPQVLEALGYQVTMIGDGDYSVENFQQFKTIIVGIRAYNTNQTLAANQQVLMGYVRSGGNVIVQYNTSSGLLTNQLGPYGFSLSRTRVAVEGSPVQADWGHPLLSTPNQIESSDFDGWVQERGLYFVSDISAEYDTPITMNEPNEAPSKGSLIYAKYGEGTFIYSGISFFRQLPAGVAGATKLFVNMIEQ</sequence>
<accession>A0ABV8AU66</accession>
<dbReference type="RefSeq" id="WP_377906817.1">
    <property type="nucleotide sequence ID" value="NZ_JBHRZS010000007.1"/>
</dbReference>
<dbReference type="SUPFAM" id="SSF52317">
    <property type="entry name" value="Class I glutamine amidotransferase-like"/>
    <property type="match status" value="1"/>
</dbReference>
<dbReference type="Pfam" id="PF02585">
    <property type="entry name" value="PIG-L"/>
    <property type="match status" value="1"/>
</dbReference>
<keyword evidence="2" id="KW-1185">Reference proteome</keyword>
<dbReference type="PANTHER" id="PTHR12993">
    <property type="entry name" value="N-ACETYLGLUCOSAMINYL-PHOSPHATIDYLINOSITOL DE-N-ACETYLASE-RELATED"/>
    <property type="match status" value="1"/>
</dbReference>
<dbReference type="EC" id="3.5.1.-" evidence="1"/>
<name>A0ABV8AU66_9BACT</name>
<dbReference type="Proteomes" id="UP001595805">
    <property type="component" value="Unassembled WGS sequence"/>
</dbReference>
<proteinExistence type="predicted"/>
<protein>
    <submittedName>
        <fullName evidence="1">PIG-L family deacetylase</fullName>
        <ecNumber evidence="1">3.5.1.-</ecNumber>
    </submittedName>
</protein>
<evidence type="ECO:0000313" key="2">
    <source>
        <dbReference type="Proteomes" id="UP001595805"/>
    </source>
</evidence>
<reference evidence="2" key="1">
    <citation type="journal article" date="2019" name="Int. J. Syst. Evol. Microbiol.">
        <title>The Global Catalogue of Microorganisms (GCM) 10K type strain sequencing project: providing services to taxonomists for standard genome sequencing and annotation.</title>
        <authorList>
            <consortium name="The Broad Institute Genomics Platform"/>
            <consortium name="The Broad Institute Genome Sequencing Center for Infectious Disease"/>
            <person name="Wu L."/>
            <person name="Ma J."/>
        </authorList>
    </citation>
    <scope>NUCLEOTIDE SEQUENCE [LARGE SCALE GENOMIC DNA]</scope>
    <source>
        <strain evidence="2">CCUG 60523</strain>
    </source>
</reference>
<dbReference type="EMBL" id="JBHRZS010000007">
    <property type="protein sequence ID" value="MFC3881473.1"/>
    <property type="molecule type" value="Genomic_DNA"/>
</dbReference>
<dbReference type="InterPro" id="IPR029062">
    <property type="entry name" value="Class_I_gatase-like"/>
</dbReference>
<dbReference type="Gene3D" id="3.40.50.10320">
    <property type="entry name" value="LmbE-like"/>
    <property type="match status" value="1"/>
</dbReference>
<dbReference type="InterPro" id="IPR003737">
    <property type="entry name" value="GlcNAc_PI_deacetylase-related"/>
</dbReference>
<keyword evidence="1" id="KW-0378">Hydrolase</keyword>
<organism evidence="1 2">
    <name type="scientific">Algoriphagus namhaensis</name>
    <dbReference type="NCBI Taxonomy" id="915353"/>
    <lineage>
        <taxon>Bacteria</taxon>
        <taxon>Pseudomonadati</taxon>
        <taxon>Bacteroidota</taxon>
        <taxon>Cytophagia</taxon>
        <taxon>Cytophagales</taxon>
        <taxon>Cyclobacteriaceae</taxon>
        <taxon>Algoriphagus</taxon>
    </lineage>
</organism>
<evidence type="ECO:0000313" key="1">
    <source>
        <dbReference type="EMBL" id="MFC3881473.1"/>
    </source>
</evidence>
<dbReference type="InterPro" id="IPR024078">
    <property type="entry name" value="LmbE-like_dom_sf"/>
</dbReference>
<dbReference type="PANTHER" id="PTHR12993:SF23">
    <property type="entry name" value="N-ACETYLGLUCOSAMINYLPHOSPHATIDYLINOSITOL DEACETYLASE"/>
    <property type="match status" value="1"/>
</dbReference>